<sequence>MSILAILFAPQSSRSAFDEQMKYPVVWRIAYYEDSEPWKDVRVTLYEDGSASLRDAPGGEIRASGKEKCVAASGELYSGDAKWASDDRGRIVVTYPGGNVLIIPRLGRFGTYDWHSVGQELCDGNLVMFATD</sequence>
<keyword evidence="2" id="KW-1185">Reference proteome</keyword>
<comment type="caution">
    <text evidence="1">The sequence shown here is derived from an EMBL/GenBank/DDBJ whole genome shotgun (WGS) entry which is preliminary data.</text>
</comment>
<dbReference type="RefSeq" id="WP_310023283.1">
    <property type="nucleotide sequence ID" value="NZ_JAVDUM010000020.1"/>
</dbReference>
<dbReference type="Proteomes" id="UP001259347">
    <property type="component" value="Unassembled WGS sequence"/>
</dbReference>
<evidence type="ECO:0000313" key="1">
    <source>
        <dbReference type="EMBL" id="MDR6868971.1"/>
    </source>
</evidence>
<dbReference type="EMBL" id="JAVDUM010000020">
    <property type="protein sequence ID" value="MDR6868971.1"/>
    <property type="molecule type" value="Genomic_DNA"/>
</dbReference>
<accession>A0ABU1SH78</accession>
<evidence type="ECO:0000313" key="2">
    <source>
        <dbReference type="Proteomes" id="UP001259347"/>
    </source>
</evidence>
<gene>
    <name evidence="1" type="ORF">J2Y69_003599</name>
</gene>
<reference evidence="1 2" key="1">
    <citation type="submission" date="2023-07" db="EMBL/GenBank/DDBJ databases">
        <title>Sorghum-associated microbial communities from plants grown in Nebraska, USA.</title>
        <authorList>
            <person name="Schachtman D."/>
        </authorList>
    </citation>
    <scope>NUCLEOTIDE SEQUENCE [LARGE SCALE GENOMIC DNA]</scope>
    <source>
        <strain evidence="1 2">2980</strain>
    </source>
</reference>
<proteinExistence type="predicted"/>
<protein>
    <submittedName>
        <fullName evidence="1">Uncharacterized protein</fullName>
    </submittedName>
</protein>
<organism evidence="1 2">
    <name type="scientific">Microbacterium resistens</name>
    <dbReference type="NCBI Taxonomy" id="156977"/>
    <lineage>
        <taxon>Bacteria</taxon>
        <taxon>Bacillati</taxon>
        <taxon>Actinomycetota</taxon>
        <taxon>Actinomycetes</taxon>
        <taxon>Micrococcales</taxon>
        <taxon>Microbacteriaceae</taxon>
        <taxon>Microbacterium</taxon>
    </lineage>
</organism>
<name>A0ABU1SH78_9MICO</name>